<dbReference type="EMBL" id="BMAW01024032">
    <property type="protein sequence ID" value="GFT86066.1"/>
    <property type="molecule type" value="Genomic_DNA"/>
</dbReference>
<protein>
    <submittedName>
        <fullName evidence="1">Uncharacterized protein</fullName>
    </submittedName>
</protein>
<dbReference type="AlphaFoldDB" id="A0A8X6PVW3"/>
<dbReference type="Proteomes" id="UP000887013">
    <property type="component" value="Unassembled WGS sequence"/>
</dbReference>
<comment type="caution">
    <text evidence="1">The sequence shown here is derived from an EMBL/GenBank/DDBJ whole genome shotgun (WGS) entry which is preliminary data.</text>
</comment>
<sequence>MLTVTTNKSIWAYKKQGRKFRASQFSIRVCTHRLQETSTSIRGFTSLYYLHGSVLKVTREISTGRIFSRGLGQSLLKWLVLQILSSPQVTYQPRNAARVISISGLIEVLRHGDTTHNSISFGHKQPNERFRR</sequence>
<evidence type="ECO:0000313" key="2">
    <source>
        <dbReference type="Proteomes" id="UP000887013"/>
    </source>
</evidence>
<accession>A0A8X6PVW3</accession>
<gene>
    <name evidence="1" type="ORF">NPIL_395821</name>
</gene>
<evidence type="ECO:0000313" key="1">
    <source>
        <dbReference type="EMBL" id="GFT86066.1"/>
    </source>
</evidence>
<reference evidence="1" key="1">
    <citation type="submission" date="2020-08" db="EMBL/GenBank/DDBJ databases">
        <title>Multicomponent nature underlies the extraordinary mechanical properties of spider dragline silk.</title>
        <authorList>
            <person name="Kono N."/>
            <person name="Nakamura H."/>
            <person name="Mori M."/>
            <person name="Yoshida Y."/>
            <person name="Ohtoshi R."/>
            <person name="Malay A.D."/>
            <person name="Moran D.A.P."/>
            <person name="Tomita M."/>
            <person name="Numata K."/>
            <person name="Arakawa K."/>
        </authorList>
    </citation>
    <scope>NUCLEOTIDE SEQUENCE</scope>
</reference>
<name>A0A8X6PVW3_NEPPI</name>
<proteinExistence type="predicted"/>
<organism evidence="1 2">
    <name type="scientific">Nephila pilipes</name>
    <name type="common">Giant wood spider</name>
    <name type="synonym">Nephila maculata</name>
    <dbReference type="NCBI Taxonomy" id="299642"/>
    <lineage>
        <taxon>Eukaryota</taxon>
        <taxon>Metazoa</taxon>
        <taxon>Ecdysozoa</taxon>
        <taxon>Arthropoda</taxon>
        <taxon>Chelicerata</taxon>
        <taxon>Arachnida</taxon>
        <taxon>Araneae</taxon>
        <taxon>Araneomorphae</taxon>
        <taxon>Entelegynae</taxon>
        <taxon>Araneoidea</taxon>
        <taxon>Nephilidae</taxon>
        <taxon>Nephila</taxon>
    </lineage>
</organism>
<keyword evidence="2" id="KW-1185">Reference proteome</keyword>